<dbReference type="InterPro" id="IPR009833">
    <property type="entry name" value="DUF1398"/>
</dbReference>
<dbReference type="Pfam" id="PF07166">
    <property type="entry name" value="DUF1398"/>
    <property type="match status" value="1"/>
</dbReference>
<dbReference type="RefSeq" id="WP_150261546.1">
    <property type="nucleotide sequence ID" value="NZ_CP029189.1"/>
</dbReference>
<evidence type="ECO:0000313" key="2">
    <source>
        <dbReference type="Proteomes" id="UP000324101"/>
    </source>
</evidence>
<dbReference type="InterPro" id="IPR036696">
    <property type="entry name" value="YdfO-like_sf"/>
</dbReference>
<evidence type="ECO:0000313" key="1">
    <source>
        <dbReference type="EMBL" id="QES58552.1"/>
    </source>
</evidence>
<dbReference type="OrthoDB" id="4625048at2"/>
<reference evidence="1 2" key="1">
    <citation type="submission" date="2018-05" db="EMBL/GenBank/DDBJ databases">
        <title>Streptomyces venezuelae.</title>
        <authorList>
            <person name="Kim W."/>
            <person name="Lee N."/>
            <person name="Cho B.-K."/>
        </authorList>
    </citation>
    <scope>NUCLEOTIDE SEQUENCE [LARGE SCALE GENOMIC DNA]</scope>
    <source>
        <strain evidence="1 2">ATCC 21018</strain>
    </source>
</reference>
<dbReference type="Gene3D" id="3.30.1810.10">
    <property type="entry name" value="YdfO-like"/>
    <property type="match status" value="1"/>
</dbReference>
<dbReference type="AlphaFoldDB" id="A0A5P2DTN3"/>
<dbReference type="Proteomes" id="UP000324101">
    <property type="component" value="Chromosome"/>
</dbReference>
<name>A0A5P2DTN3_STRVZ</name>
<dbReference type="SUPFAM" id="SSF160419">
    <property type="entry name" value="YdfO-like"/>
    <property type="match status" value="1"/>
</dbReference>
<gene>
    <name evidence="1" type="ORF">DEJ51_34165</name>
</gene>
<organism evidence="1 2">
    <name type="scientific">Streptomyces venezuelae</name>
    <dbReference type="NCBI Taxonomy" id="54571"/>
    <lineage>
        <taxon>Bacteria</taxon>
        <taxon>Bacillati</taxon>
        <taxon>Actinomycetota</taxon>
        <taxon>Actinomycetes</taxon>
        <taxon>Kitasatosporales</taxon>
        <taxon>Streptomycetaceae</taxon>
        <taxon>Streptomyces</taxon>
    </lineage>
</organism>
<sequence length="137" mass="14773">MSNAIENLKAAQERAAAVRPRVGGFPYLAEALRQAGVRTYHCTVPAGTSVYVTDSGPVVTQGEPIVDGTQDIAPWDEEALVKALRTDQAGESTYPEFVSGCWNAGVLHYEVDLKARTCVYHGALGESYTESYPHADI</sequence>
<protein>
    <submittedName>
        <fullName evidence="1">DUF1398 domain-containing protein</fullName>
    </submittedName>
</protein>
<accession>A0A5P2DTN3</accession>
<dbReference type="EMBL" id="CP029189">
    <property type="protein sequence ID" value="QES58552.1"/>
    <property type="molecule type" value="Genomic_DNA"/>
</dbReference>
<proteinExistence type="predicted"/>